<dbReference type="PANTHER" id="PTHR34610:SF3">
    <property type="entry name" value="SSL7007 PROTEIN"/>
    <property type="match status" value="1"/>
</dbReference>
<sequence length="143" mass="16461">MKTYQIIIDTNVFVAALRSKNGASFRLLNLLKEKDARFKINVSTSIVLEYEAVLKREIHRQGKNLSIIDKFIDDLVACANRHQIFYLLRPHLKDADDDFILELAFSCSADYIITYNTKNFIRANAFGVSIMNPKDFLKEIGEI</sequence>
<feature type="domain" description="PIN" evidence="1">
    <location>
        <begin position="6"/>
        <end position="118"/>
    </location>
</feature>
<dbReference type="PANTHER" id="PTHR34610">
    <property type="entry name" value="SSL7007 PROTEIN"/>
    <property type="match status" value="1"/>
</dbReference>
<gene>
    <name evidence="2" type="ORF">MTBBW1_1270020</name>
</gene>
<dbReference type="InterPro" id="IPR029060">
    <property type="entry name" value="PIN-like_dom_sf"/>
</dbReference>
<dbReference type="Proteomes" id="UP000191931">
    <property type="component" value="Unassembled WGS sequence"/>
</dbReference>
<evidence type="ECO:0000313" key="3">
    <source>
        <dbReference type="Proteomes" id="UP000191931"/>
    </source>
</evidence>
<dbReference type="STRING" id="1246637.MTBBW1_1270020"/>
<protein>
    <submittedName>
        <fullName evidence="2">PilT protein domain protein</fullName>
    </submittedName>
</protein>
<dbReference type="Pfam" id="PF13470">
    <property type="entry name" value="PIN_3"/>
    <property type="match status" value="1"/>
</dbReference>
<dbReference type="AlphaFoldDB" id="A0A1W1H6Q4"/>
<name>A0A1W1H6Q4_9BACT</name>
<dbReference type="Gene3D" id="3.40.50.1010">
    <property type="entry name" value="5'-nuclease"/>
    <property type="match status" value="1"/>
</dbReference>
<dbReference type="InterPro" id="IPR002716">
    <property type="entry name" value="PIN_dom"/>
</dbReference>
<dbReference type="EMBL" id="FWEV01000032">
    <property type="protein sequence ID" value="SLM28170.1"/>
    <property type="molecule type" value="Genomic_DNA"/>
</dbReference>
<dbReference type="InterPro" id="IPR002850">
    <property type="entry name" value="PIN_toxin-like"/>
</dbReference>
<proteinExistence type="predicted"/>
<dbReference type="CDD" id="cd09854">
    <property type="entry name" value="PIN_VapC-like"/>
    <property type="match status" value="1"/>
</dbReference>
<dbReference type="NCBIfam" id="TIGR00305">
    <property type="entry name" value="putative toxin-antitoxin system toxin component, PIN family"/>
    <property type="match status" value="1"/>
</dbReference>
<evidence type="ECO:0000313" key="2">
    <source>
        <dbReference type="EMBL" id="SLM28170.1"/>
    </source>
</evidence>
<dbReference type="SUPFAM" id="SSF88723">
    <property type="entry name" value="PIN domain-like"/>
    <property type="match status" value="1"/>
</dbReference>
<accession>A0A1W1H6Q4</accession>
<keyword evidence="3" id="KW-1185">Reference proteome</keyword>
<reference evidence="2 3" key="1">
    <citation type="submission" date="2017-03" db="EMBL/GenBank/DDBJ databases">
        <authorList>
            <person name="Afonso C.L."/>
            <person name="Miller P.J."/>
            <person name="Scott M.A."/>
            <person name="Spackman E."/>
            <person name="Goraichik I."/>
            <person name="Dimitrov K.M."/>
            <person name="Suarez D.L."/>
            <person name="Swayne D.E."/>
        </authorList>
    </citation>
    <scope>NUCLEOTIDE SEQUENCE [LARGE SCALE GENOMIC DNA]</scope>
    <source>
        <strain evidence="2">PRJEB14757</strain>
    </source>
</reference>
<dbReference type="OrthoDB" id="271187at2"/>
<evidence type="ECO:0000259" key="1">
    <source>
        <dbReference type="Pfam" id="PF13470"/>
    </source>
</evidence>
<organism evidence="2 3">
    <name type="scientific">Desulfamplus magnetovallimortis</name>
    <dbReference type="NCBI Taxonomy" id="1246637"/>
    <lineage>
        <taxon>Bacteria</taxon>
        <taxon>Pseudomonadati</taxon>
        <taxon>Thermodesulfobacteriota</taxon>
        <taxon>Desulfobacteria</taxon>
        <taxon>Desulfobacterales</taxon>
        <taxon>Desulfobacteraceae</taxon>
        <taxon>Desulfamplus</taxon>
    </lineage>
</organism>
<dbReference type="RefSeq" id="WP_080804524.1">
    <property type="nucleotide sequence ID" value="NZ_LT828547.1"/>
</dbReference>